<dbReference type="InterPro" id="IPR050229">
    <property type="entry name" value="GlpE_sulfurtransferase"/>
</dbReference>
<dbReference type="RefSeq" id="WP_051594834.1">
    <property type="nucleotide sequence ID" value="NZ_AWFA01000019.1"/>
</dbReference>
<reference evidence="1 2" key="1">
    <citation type="submission" date="2013-04" db="EMBL/GenBank/DDBJ databases">
        <title>Hyphomonas sp. T24B3 Genome Sequencing.</title>
        <authorList>
            <person name="Lai Q."/>
            <person name="Shao Z."/>
        </authorList>
    </citation>
    <scope>NUCLEOTIDE SEQUENCE [LARGE SCALE GENOMIC DNA]</scope>
    <source>
        <strain evidence="1 2">T24B3</strain>
    </source>
</reference>
<protein>
    <submittedName>
        <fullName evidence="1">Uncharacterized protein</fullName>
    </submittedName>
</protein>
<dbReference type="STRING" id="1280941.HY2_12740"/>
<dbReference type="SMART" id="SM00450">
    <property type="entry name" value="RHOD"/>
    <property type="match status" value="1"/>
</dbReference>
<dbReference type="Gene3D" id="3.40.250.10">
    <property type="entry name" value="Rhodanese-like domain"/>
    <property type="match status" value="1"/>
</dbReference>
<dbReference type="PANTHER" id="PTHR43031:SF18">
    <property type="entry name" value="RHODANESE-RELATED SULFURTRANSFERASES"/>
    <property type="match status" value="1"/>
</dbReference>
<name>A0A062TYK3_9PROT</name>
<evidence type="ECO:0000313" key="1">
    <source>
        <dbReference type="EMBL" id="RAN35456.1"/>
    </source>
</evidence>
<accession>A0A062TYK3</accession>
<dbReference type="SUPFAM" id="SSF52821">
    <property type="entry name" value="Rhodanese/Cell cycle control phosphatase"/>
    <property type="match status" value="1"/>
</dbReference>
<dbReference type="InterPro" id="IPR036873">
    <property type="entry name" value="Rhodanese-like_dom_sf"/>
</dbReference>
<dbReference type="Pfam" id="PF00581">
    <property type="entry name" value="Rhodanese"/>
    <property type="match status" value="1"/>
</dbReference>
<dbReference type="EMBL" id="AWFB01000004">
    <property type="protein sequence ID" value="RAN35456.1"/>
    <property type="molecule type" value="Genomic_DNA"/>
</dbReference>
<dbReference type="eggNOG" id="COG0607">
    <property type="taxonomic scope" value="Bacteria"/>
</dbReference>
<dbReference type="OrthoDB" id="9807812at2"/>
<dbReference type="Proteomes" id="UP000249123">
    <property type="component" value="Unassembled WGS sequence"/>
</dbReference>
<organism evidence="1 2">
    <name type="scientific">Hyphomonas pacifica</name>
    <dbReference type="NCBI Taxonomy" id="1280941"/>
    <lineage>
        <taxon>Bacteria</taxon>
        <taxon>Pseudomonadati</taxon>
        <taxon>Pseudomonadota</taxon>
        <taxon>Alphaproteobacteria</taxon>
        <taxon>Hyphomonadales</taxon>
        <taxon>Hyphomonadaceae</taxon>
        <taxon>Hyphomonas</taxon>
    </lineage>
</organism>
<dbReference type="AlphaFoldDB" id="A0A062TYK3"/>
<gene>
    <name evidence="1" type="ORF">HY3_07905</name>
</gene>
<sequence length="137" mass="14794">MSTLKPLSPAEVSRRLAKGRVTLVDVREPHEYAREHIAGAVSLPLSRVRRGNQKMPAGQAIVFHCKSGMRTKMHCDALAAQAEGKAYVLEGGLLAWKQAGLPVEHAQGTELSLRPFLFAGGAAMALLVLISLLTRGW</sequence>
<dbReference type="PANTHER" id="PTHR43031">
    <property type="entry name" value="FAD-DEPENDENT OXIDOREDUCTASE"/>
    <property type="match status" value="1"/>
</dbReference>
<keyword evidence="2" id="KW-1185">Reference proteome</keyword>
<dbReference type="PROSITE" id="PS50206">
    <property type="entry name" value="RHODANESE_3"/>
    <property type="match status" value="1"/>
</dbReference>
<evidence type="ECO:0000313" key="2">
    <source>
        <dbReference type="Proteomes" id="UP000249123"/>
    </source>
</evidence>
<proteinExistence type="predicted"/>
<dbReference type="InterPro" id="IPR001763">
    <property type="entry name" value="Rhodanese-like_dom"/>
</dbReference>
<comment type="caution">
    <text evidence="1">The sequence shown here is derived from an EMBL/GenBank/DDBJ whole genome shotgun (WGS) entry which is preliminary data.</text>
</comment>